<accession>A0A4S8HWA2</accession>
<evidence type="ECO:0000313" key="2">
    <source>
        <dbReference type="Proteomes" id="UP000306918"/>
    </source>
</evidence>
<dbReference type="AlphaFoldDB" id="A0A4S8HWA2"/>
<comment type="caution">
    <text evidence="1">The sequence shown here is derived from an EMBL/GenBank/DDBJ whole genome shotgun (WGS) entry which is preliminary data.</text>
</comment>
<protein>
    <recommendedName>
        <fullName evidence="3">Peptidase C39-like domain-containing protein</fullName>
    </recommendedName>
</protein>
<evidence type="ECO:0000313" key="1">
    <source>
        <dbReference type="EMBL" id="THU38334.1"/>
    </source>
</evidence>
<dbReference type="EMBL" id="STFF01000004">
    <property type="protein sequence ID" value="THU38334.1"/>
    <property type="molecule type" value="Genomic_DNA"/>
</dbReference>
<reference evidence="1 2" key="1">
    <citation type="submission" date="2019-04" db="EMBL/GenBank/DDBJ databases">
        <title>Niastella caeni sp. nov., isolated from activated sludge.</title>
        <authorList>
            <person name="Sheng M."/>
        </authorList>
    </citation>
    <scope>NUCLEOTIDE SEQUENCE [LARGE SCALE GENOMIC DNA]</scope>
    <source>
        <strain evidence="1 2">HX-2-15</strain>
    </source>
</reference>
<dbReference type="InterPro" id="IPR022118">
    <property type="entry name" value="Peptidase_C70_AvrRpt2"/>
</dbReference>
<proteinExistence type="predicted"/>
<organism evidence="1 2">
    <name type="scientific">Niastella caeni</name>
    <dbReference type="NCBI Taxonomy" id="2569763"/>
    <lineage>
        <taxon>Bacteria</taxon>
        <taxon>Pseudomonadati</taxon>
        <taxon>Bacteroidota</taxon>
        <taxon>Chitinophagia</taxon>
        <taxon>Chitinophagales</taxon>
        <taxon>Chitinophagaceae</taxon>
        <taxon>Niastella</taxon>
    </lineage>
</organism>
<dbReference type="Pfam" id="PF12385">
    <property type="entry name" value="Peptidase_C70"/>
    <property type="match status" value="1"/>
</dbReference>
<gene>
    <name evidence="1" type="ORF">FAM09_16800</name>
</gene>
<evidence type="ECO:0008006" key="3">
    <source>
        <dbReference type="Google" id="ProtNLM"/>
    </source>
</evidence>
<name>A0A4S8HWA2_9BACT</name>
<dbReference type="Proteomes" id="UP000306918">
    <property type="component" value="Unassembled WGS sequence"/>
</dbReference>
<keyword evidence="2" id="KW-1185">Reference proteome</keyword>
<sequence length="215" mass="24525">MAFFLNVPAWLKYGNMKIFIDPDDAKRSNFGAFYQPPIIDATGCRLPVSVPEQLKSRWCWAAIASALATYYQTMNISQVEIADSLLSDNLSSDPVAGNGRYANEELLERNVNFKLDVALKYVNCFSHWTIGKPIFERVQFEINQGRPLGVRLEWFKGGAHYILVNGYCDQEKSIMIEDPLHGKSIQVYDQFPDTYRESGAVWTESFFTNKLTNNI</sequence>
<dbReference type="OrthoDB" id="5148996at2"/>